<dbReference type="Pfam" id="PF01425">
    <property type="entry name" value="Amidase"/>
    <property type="match status" value="1"/>
</dbReference>
<organism evidence="4 5">
    <name type="scientific">Saitozyma podzolica</name>
    <dbReference type="NCBI Taxonomy" id="1890683"/>
    <lineage>
        <taxon>Eukaryota</taxon>
        <taxon>Fungi</taxon>
        <taxon>Dikarya</taxon>
        <taxon>Basidiomycota</taxon>
        <taxon>Agaricomycotina</taxon>
        <taxon>Tremellomycetes</taxon>
        <taxon>Tremellales</taxon>
        <taxon>Trimorphomycetaceae</taxon>
        <taxon>Saitozyma</taxon>
    </lineage>
</organism>
<dbReference type="OrthoDB" id="6428749at2759"/>
<evidence type="ECO:0000256" key="1">
    <source>
        <dbReference type="ARBA" id="ARBA00009199"/>
    </source>
</evidence>
<dbReference type="InterPro" id="IPR023631">
    <property type="entry name" value="Amidase_dom"/>
</dbReference>
<sequence length="155" mass="17082">MPARPSLNGTCQEICIRKQAERQSRIPKEWIIPSNKLPGREVRNVIDFPLKSGLMTERELEITEKNACVLVNDIASGSYTSVEVVTAFCLRAALAQQLVNCLTEIMFEDAIKRAAVLDEYLAKNGTTVGPLHGLPVSVKDQFNVKGYDSTIGFVA</sequence>
<dbReference type="EMBL" id="RSCD01000022">
    <property type="protein sequence ID" value="RSH84105.1"/>
    <property type="molecule type" value="Genomic_DNA"/>
</dbReference>
<dbReference type="InterPro" id="IPR036928">
    <property type="entry name" value="AS_sf"/>
</dbReference>
<reference evidence="4 5" key="1">
    <citation type="submission" date="2018-11" db="EMBL/GenBank/DDBJ databases">
        <title>Genome sequence of Saitozyma podzolica DSM 27192.</title>
        <authorList>
            <person name="Aliyu H."/>
            <person name="Gorte O."/>
            <person name="Ochsenreither K."/>
        </authorList>
    </citation>
    <scope>NUCLEOTIDE SEQUENCE [LARGE SCALE GENOMIC DNA]</scope>
    <source>
        <strain evidence="4 5">DSM 27192</strain>
    </source>
</reference>
<accession>A0A427XZG6</accession>
<comment type="caution">
    <text evidence="4">The sequence shown here is derived from an EMBL/GenBank/DDBJ whole genome shotgun (WGS) entry which is preliminary data.</text>
</comment>
<feature type="domain" description="Amidase" evidence="3">
    <location>
        <begin position="83"/>
        <end position="154"/>
    </location>
</feature>
<name>A0A427XZG6_9TREE</name>
<keyword evidence="2" id="KW-0378">Hydrolase</keyword>
<dbReference type="STRING" id="1890683.A0A427XZG6"/>
<dbReference type="Proteomes" id="UP000279259">
    <property type="component" value="Unassembled WGS sequence"/>
</dbReference>
<dbReference type="Gene3D" id="3.90.1300.10">
    <property type="entry name" value="Amidase signature (AS) domain"/>
    <property type="match status" value="1"/>
</dbReference>
<evidence type="ECO:0000259" key="3">
    <source>
        <dbReference type="Pfam" id="PF01425"/>
    </source>
</evidence>
<gene>
    <name evidence="4" type="ORF">EHS25_005350</name>
</gene>
<proteinExistence type="inferred from homology"/>
<dbReference type="GO" id="GO:0016787">
    <property type="term" value="F:hydrolase activity"/>
    <property type="evidence" value="ECO:0007669"/>
    <property type="project" value="UniProtKB-KW"/>
</dbReference>
<evidence type="ECO:0000256" key="2">
    <source>
        <dbReference type="ARBA" id="ARBA00022801"/>
    </source>
</evidence>
<dbReference type="AlphaFoldDB" id="A0A427XZG6"/>
<evidence type="ECO:0000313" key="5">
    <source>
        <dbReference type="Proteomes" id="UP000279259"/>
    </source>
</evidence>
<protein>
    <recommendedName>
        <fullName evidence="3">Amidase domain-containing protein</fullName>
    </recommendedName>
</protein>
<feature type="non-terminal residue" evidence="4">
    <location>
        <position position="155"/>
    </location>
</feature>
<dbReference type="PANTHER" id="PTHR46072">
    <property type="entry name" value="AMIDASE-RELATED-RELATED"/>
    <property type="match status" value="1"/>
</dbReference>
<dbReference type="SUPFAM" id="SSF75304">
    <property type="entry name" value="Amidase signature (AS) enzymes"/>
    <property type="match status" value="1"/>
</dbReference>
<evidence type="ECO:0000313" key="4">
    <source>
        <dbReference type="EMBL" id="RSH84105.1"/>
    </source>
</evidence>
<keyword evidence="5" id="KW-1185">Reference proteome</keyword>
<dbReference type="PANTHER" id="PTHR46072:SF2">
    <property type="entry name" value="AMIDASE (EUROFUNG)"/>
    <property type="match status" value="1"/>
</dbReference>
<comment type="similarity">
    <text evidence="1">Belongs to the amidase family.</text>
</comment>